<protein>
    <submittedName>
        <fullName evidence="2">Uncharacterized protein</fullName>
    </submittedName>
</protein>
<keyword evidence="1" id="KW-1133">Transmembrane helix</keyword>
<keyword evidence="1" id="KW-0812">Transmembrane</keyword>
<accession>A0A0A9E6J1</accession>
<reference evidence="2" key="1">
    <citation type="submission" date="2014-09" db="EMBL/GenBank/DDBJ databases">
        <authorList>
            <person name="Magalhaes I.L.F."/>
            <person name="Oliveira U."/>
            <person name="Santos F.R."/>
            <person name="Vidigal T.H.D.A."/>
            <person name="Brescovit A.D."/>
            <person name="Santos A.J."/>
        </authorList>
    </citation>
    <scope>NUCLEOTIDE SEQUENCE</scope>
    <source>
        <tissue evidence="2">Shoot tissue taken approximately 20 cm above the soil surface</tissue>
    </source>
</reference>
<organism evidence="2">
    <name type="scientific">Arundo donax</name>
    <name type="common">Giant reed</name>
    <name type="synonym">Donax arundinaceus</name>
    <dbReference type="NCBI Taxonomy" id="35708"/>
    <lineage>
        <taxon>Eukaryota</taxon>
        <taxon>Viridiplantae</taxon>
        <taxon>Streptophyta</taxon>
        <taxon>Embryophyta</taxon>
        <taxon>Tracheophyta</taxon>
        <taxon>Spermatophyta</taxon>
        <taxon>Magnoliopsida</taxon>
        <taxon>Liliopsida</taxon>
        <taxon>Poales</taxon>
        <taxon>Poaceae</taxon>
        <taxon>PACMAD clade</taxon>
        <taxon>Arundinoideae</taxon>
        <taxon>Arundineae</taxon>
        <taxon>Arundo</taxon>
    </lineage>
</organism>
<reference evidence="2" key="2">
    <citation type="journal article" date="2015" name="Data Brief">
        <title>Shoot transcriptome of the giant reed, Arundo donax.</title>
        <authorList>
            <person name="Barrero R.A."/>
            <person name="Guerrero F.D."/>
            <person name="Moolhuijzen P."/>
            <person name="Goolsby J.A."/>
            <person name="Tidwell J."/>
            <person name="Bellgard S.E."/>
            <person name="Bellgard M.I."/>
        </authorList>
    </citation>
    <scope>NUCLEOTIDE SEQUENCE</scope>
    <source>
        <tissue evidence="2">Shoot tissue taken approximately 20 cm above the soil surface</tissue>
    </source>
</reference>
<dbReference type="AlphaFoldDB" id="A0A0A9E6J1"/>
<keyword evidence="1" id="KW-0472">Membrane</keyword>
<feature type="transmembrane region" description="Helical" evidence="1">
    <location>
        <begin position="33"/>
        <end position="55"/>
    </location>
</feature>
<evidence type="ECO:0000313" key="2">
    <source>
        <dbReference type="EMBL" id="JAD94608.1"/>
    </source>
</evidence>
<proteinExistence type="predicted"/>
<sequence>MHATGRCMFLCSGCRETPESRLMVWLLKLDLEINLFVLFISNFFFTEFMHGWLYLRCRGDVVQHRPGEQEGDGDGPRVAGGRP</sequence>
<dbReference type="EMBL" id="GBRH01203287">
    <property type="protein sequence ID" value="JAD94608.1"/>
    <property type="molecule type" value="Transcribed_RNA"/>
</dbReference>
<name>A0A0A9E6J1_ARUDO</name>
<evidence type="ECO:0000256" key="1">
    <source>
        <dbReference type="SAM" id="Phobius"/>
    </source>
</evidence>